<protein>
    <submittedName>
        <fullName evidence="1">Nucleotidyltransferase domain-containing protein</fullName>
    </submittedName>
</protein>
<gene>
    <name evidence="1" type="ORF">GCM10022287_13750</name>
</gene>
<dbReference type="Pfam" id="PF10127">
    <property type="entry name" value="RlaP"/>
    <property type="match status" value="1"/>
</dbReference>
<name>A0ABP7ZXF2_9MICO</name>
<dbReference type="Proteomes" id="UP001501079">
    <property type="component" value="Unassembled WGS sequence"/>
</dbReference>
<dbReference type="PANTHER" id="PTHR34817:SF2">
    <property type="entry name" value="NUCLEOTIDYLTRANSFERASE"/>
    <property type="match status" value="1"/>
</dbReference>
<evidence type="ECO:0000313" key="2">
    <source>
        <dbReference type="Proteomes" id="UP001501079"/>
    </source>
</evidence>
<organism evidence="1 2">
    <name type="scientific">Gryllotalpicola koreensis</name>
    <dbReference type="NCBI Taxonomy" id="993086"/>
    <lineage>
        <taxon>Bacteria</taxon>
        <taxon>Bacillati</taxon>
        <taxon>Actinomycetota</taxon>
        <taxon>Actinomycetes</taxon>
        <taxon>Micrococcales</taxon>
        <taxon>Microbacteriaceae</taxon>
        <taxon>Gryllotalpicola</taxon>
    </lineage>
</organism>
<comment type="caution">
    <text evidence="1">The sequence shown here is derived from an EMBL/GenBank/DDBJ whole genome shotgun (WGS) entry which is preliminary data.</text>
</comment>
<reference evidence="2" key="1">
    <citation type="journal article" date="2019" name="Int. J. Syst. Evol. Microbiol.">
        <title>The Global Catalogue of Microorganisms (GCM) 10K type strain sequencing project: providing services to taxonomists for standard genome sequencing and annotation.</title>
        <authorList>
            <consortium name="The Broad Institute Genomics Platform"/>
            <consortium name="The Broad Institute Genome Sequencing Center for Infectious Disease"/>
            <person name="Wu L."/>
            <person name="Ma J."/>
        </authorList>
    </citation>
    <scope>NUCLEOTIDE SEQUENCE [LARGE SCALE GENOMIC DNA]</scope>
    <source>
        <strain evidence="2">JCM 17591</strain>
    </source>
</reference>
<dbReference type="InterPro" id="IPR018775">
    <property type="entry name" value="RlaP"/>
</dbReference>
<dbReference type="RefSeq" id="WP_344752634.1">
    <property type="nucleotide sequence ID" value="NZ_BAABBW010000002.1"/>
</dbReference>
<keyword evidence="2" id="KW-1185">Reference proteome</keyword>
<proteinExistence type="predicted"/>
<sequence length="266" mass="29594">MRAVPPELDPLVVARIDDRLATVEAEQHVRVAWAIESGSRAWGFPSPDSDYDCRFIYISPVERYLSLWPRRDVIETPLDKVLDVNGWDLSKAIALITKGNATAIEWLRSPIVYAGDATFRDDMLAFADEVVERVHVGRHYLHVARQQQAGAATLKRFFYVLRTATALRWLHEHPEESVPPMKLQALLDESAVGPGIRNAALDLIAKKALTRELGAGSPPPVLEAFVAGELERAEHFDSDPVARPAEELRALADAFFRAAITEPADL</sequence>
<dbReference type="EMBL" id="BAABBW010000002">
    <property type="protein sequence ID" value="GAA4172627.1"/>
    <property type="molecule type" value="Genomic_DNA"/>
</dbReference>
<evidence type="ECO:0000313" key="1">
    <source>
        <dbReference type="EMBL" id="GAA4172627.1"/>
    </source>
</evidence>
<dbReference type="PANTHER" id="PTHR34817">
    <property type="entry name" value="NUCLEOTIDYLTRANSFERASE"/>
    <property type="match status" value="1"/>
</dbReference>
<accession>A0ABP7ZXF2</accession>